<accession>A0A919IHZ9</accession>
<organism evidence="1 2">
    <name type="scientific">Actinoplanes cyaneus</name>
    <dbReference type="NCBI Taxonomy" id="52696"/>
    <lineage>
        <taxon>Bacteria</taxon>
        <taxon>Bacillati</taxon>
        <taxon>Actinomycetota</taxon>
        <taxon>Actinomycetes</taxon>
        <taxon>Micromonosporales</taxon>
        <taxon>Micromonosporaceae</taxon>
        <taxon>Actinoplanes</taxon>
    </lineage>
</organism>
<name>A0A919IHZ9_9ACTN</name>
<dbReference type="AlphaFoldDB" id="A0A919IHZ9"/>
<keyword evidence="2" id="KW-1185">Reference proteome</keyword>
<gene>
    <name evidence="1" type="ORF">Acy02nite_26620</name>
</gene>
<proteinExistence type="predicted"/>
<comment type="caution">
    <text evidence="1">The sequence shown here is derived from an EMBL/GenBank/DDBJ whole genome shotgun (WGS) entry which is preliminary data.</text>
</comment>
<evidence type="ECO:0000313" key="2">
    <source>
        <dbReference type="Proteomes" id="UP000619479"/>
    </source>
</evidence>
<dbReference type="Proteomes" id="UP000619479">
    <property type="component" value="Unassembled WGS sequence"/>
</dbReference>
<evidence type="ECO:0000313" key="1">
    <source>
        <dbReference type="EMBL" id="GID64781.1"/>
    </source>
</evidence>
<dbReference type="RefSeq" id="WP_203740329.1">
    <property type="nucleotide sequence ID" value="NZ_BAAAUC010000025.1"/>
</dbReference>
<dbReference type="EMBL" id="BOMH01000018">
    <property type="protein sequence ID" value="GID64781.1"/>
    <property type="molecule type" value="Genomic_DNA"/>
</dbReference>
<protein>
    <submittedName>
        <fullName evidence="1">Uncharacterized protein</fullName>
    </submittedName>
</protein>
<reference evidence="1" key="1">
    <citation type="submission" date="2021-01" db="EMBL/GenBank/DDBJ databases">
        <title>Whole genome shotgun sequence of Actinoplanes cyaneus NBRC 14990.</title>
        <authorList>
            <person name="Komaki H."/>
            <person name="Tamura T."/>
        </authorList>
    </citation>
    <scope>NUCLEOTIDE SEQUENCE</scope>
    <source>
        <strain evidence="1">NBRC 14990</strain>
    </source>
</reference>
<sequence>MTVTYRTARPQSFSGRCPDCATSCDVEVEGGATIVIRVTGRTCPHCNPGGGGTGGSDPVPQRTITIGQSREPGARPRVRTLVTDSTGRAERVLAERDHPAPVLVSGPEAESTAAAWRTVAEPLVAERLGAGNWELISKSWRPSDCASMDTVAAALDEAWATAVPGAGGTTLIVDLGGIPAVPAQMMAATVTGWLSTRHGGSIAALGERLRALGTLCCAGSGIAAWCAPLPDVLGHGALDPPAPAELAAIVRAVPEMTSVDLPARVLRARPAVPDPPPDPPVGPVALVTTTGLLDRTQQTPAVSTTFGCR</sequence>